<protein>
    <submittedName>
        <fullName evidence="3">Uncharacterized protein</fullName>
    </submittedName>
</protein>
<name>A0AAD7KD37_9AGAR</name>
<evidence type="ECO:0000256" key="1">
    <source>
        <dbReference type="SAM" id="MobiDB-lite"/>
    </source>
</evidence>
<reference evidence="3" key="1">
    <citation type="submission" date="2023-03" db="EMBL/GenBank/DDBJ databases">
        <title>Massive genome expansion in bonnet fungi (Mycena s.s.) driven by repeated elements and novel gene families across ecological guilds.</title>
        <authorList>
            <consortium name="Lawrence Berkeley National Laboratory"/>
            <person name="Harder C.B."/>
            <person name="Miyauchi S."/>
            <person name="Viragh M."/>
            <person name="Kuo A."/>
            <person name="Thoen E."/>
            <person name="Andreopoulos B."/>
            <person name="Lu D."/>
            <person name="Skrede I."/>
            <person name="Drula E."/>
            <person name="Henrissat B."/>
            <person name="Morin E."/>
            <person name="Kohler A."/>
            <person name="Barry K."/>
            <person name="LaButti K."/>
            <person name="Morin E."/>
            <person name="Salamov A."/>
            <person name="Lipzen A."/>
            <person name="Mereny Z."/>
            <person name="Hegedus B."/>
            <person name="Baldrian P."/>
            <person name="Stursova M."/>
            <person name="Weitz H."/>
            <person name="Taylor A."/>
            <person name="Grigoriev I.V."/>
            <person name="Nagy L.G."/>
            <person name="Martin F."/>
            <person name="Kauserud H."/>
        </authorList>
    </citation>
    <scope>NUCLEOTIDE SEQUENCE</scope>
    <source>
        <strain evidence="3">CBHHK188m</strain>
    </source>
</reference>
<dbReference type="AlphaFoldDB" id="A0AAD7KD37"/>
<feature type="region of interest" description="Disordered" evidence="1">
    <location>
        <begin position="1"/>
        <end position="46"/>
    </location>
</feature>
<evidence type="ECO:0000313" key="4">
    <source>
        <dbReference type="Proteomes" id="UP001215280"/>
    </source>
</evidence>
<evidence type="ECO:0000313" key="3">
    <source>
        <dbReference type="EMBL" id="KAJ7782244.1"/>
    </source>
</evidence>
<dbReference type="EMBL" id="JARJLG010000003">
    <property type="protein sequence ID" value="KAJ7782244.1"/>
    <property type="molecule type" value="Genomic_DNA"/>
</dbReference>
<comment type="caution">
    <text evidence="3">The sequence shown here is derived from an EMBL/GenBank/DDBJ whole genome shotgun (WGS) entry which is preliminary data.</text>
</comment>
<proteinExistence type="predicted"/>
<gene>
    <name evidence="3" type="ORF">DFH07DRAFT_764410</name>
</gene>
<evidence type="ECO:0000256" key="2">
    <source>
        <dbReference type="SAM" id="Phobius"/>
    </source>
</evidence>
<keyword evidence="2" id="KW-0812">Transmembrane</keyword>
<feature type="compositionally biased region" description="Low complexity" evidence="1">
    <location>
        <begin position="32"/>
        <end position="44"/>
    </location>
</feature>
<keyword evidence="2" id="KW-0472">Membrane</keyword>
<dbReference type="Proteomes" id="UP001215280">
    <property type="component" value="Unassembled WGS sequence"/>
</dbReference>
<keyword evidence="4" id="KW-1185">Reference proteome</keyword>
<keyword evidence="2" id="KW-1133">Transmembrane helix</keyword>
<accession>A0AAD7KD37</accession>
<sequence length="164" mass="17387">MYTTMGKCMPARTTRRSGPRPIAIDRHPRTIPATTPASAASSSPPSWPSVLAGPLALYCVLIDPSRMDDVVEGLFHVKRAVTGDASDSTESSFTKHKCASPFSNSPPFPNLTDAVMRRPVYLVVVLVGVFVVLVLAVMLSAWCCRGAFEIPCCVPATSAHAAAG</sequence>
<organism evidence="3 4">
    <name type="scientific">Mycena maculata</name>
    <dbReference type="NCBI Taxonomy" id="230809"/>
    <lineage>
        <taxon>Eukaryota</taxon>
        <taxon>Fungi</taxon>
        <taxon>Dikarya</taxon>
        <taxon>Basidiomycota</taxon>
        <taxon>Agaricomycotina</taxon>
        <taxon>Agaricomycetes</taxon>
        <taxon>Agaricomycetidae</taxon>
        <taxon>Agaricales</taxon>
        <taxon>Marasmiineae</taxon>
        <taxon>Mycenaceae</taxon>
        <taxon>Mycena</taxon>
    </lineage>
</organism>
<feature type="transmembrane region" description="Helical" evidence="2">
    <location>
        <begin position="120"/>
        <end position="142"/>
    </location>
</feature>